<accession>A0ABZ3IPV1</accession>
<sequence>MICMILSSGLLGIDSAVCLANENTYRLYPEELWIELDVTTEQRKQIDAIIKTAAISVLKNHEKIKNTNINMLDMLKHESLVNDRRINANEKISQLLTVEQQSIFDSQLRKQEESKDLITMYLLSLDLTEEQQPVVLYSLIESQKQVWSIISDEKLSWEARRKKIKQVNAIDKLYRLLTETQKVKLKSWSDLLSRFKREEL</sequence>
<proteinExistence type="predicted"/>
<organism evidence="1 2">
    <name type="scientific">Sporomusa silvacetica DSM 10669</name>
    <dbReference type="NCBI Taxonomy" id="1123289"/>
    <lineage>
        <taxon>Bacteria</taxon>
        <taxon>Bacillati</taxon>
        <taxon>Bacillota</taxon>
        <taxon>Negativicutes</taxon>
        <taxon>Selenomonadales</taxon>
        <taxon>Sporomusaceae</taxon>
        <taxon>Sporomusa</taxon>
    </lineage>
</organism>
<reference evidence="1" key="1">
    <citation type="submission" date="2024-05" db="EMBL/GenBank/DDBJ databases">
        <title>Isolation and characterization of Sporomusa carbonis sp. nov., a carboxydotrophic hydrogenogen in the genus of Sporomusa isolated from a charcoal burning pile.</title>
        <authorList>
            <person name="Boeer T."/>
            <person name="Rosenbaum F."/>
            <person name="Eysell L."/>
            <person name="Mueller V."/>
            <person name="Daniel R."/>
            <person name="Poehlein A."/>
        </authorList>
    </citation>
    <scope>NUCLEOTIDE SEQUENCE [LARGE SCALE GENOMIC DNA]</scope>
    <source>
        <strain evidence="1">DSM 10669</strain>
    </source>
</reference>
<dbReference type="EMBL" id="CP155573">
    <property type="protein sequence ID" value="XFO67734.1"/>
    <property type="molecule type" value="Genomic_DNA"/>
</dbReference>
<evidence type="ECO:0000313" key="2">
    <source>
        <dbReference type="Proteomes" id="UP000216752"/>
    </source>
</evidence>
<dbReference type="Proteomes" id="UP000216752">
    <property type="component" value="Chromosome"/>
</dbReference>
<protein>
    <submittedName>
        <fullName evidence="1">Uncharacterized protein</fullName>
    </submittedName>
</protein>
<keyword evidence="2" id="KW-1185">Reference proteome</keyword>
<gene>
    <name evidence="1" type="ORF">SPSIL_039530</name>
</gene>
<evidence type="ECO:0000313" key="1">
    <source>
        <dbReference type="EMBL" id="XFO67734.1"/>
    </source>
</evidence>
<name>A0ABZ3IPV1_9FIRM</name>